<dbReference type="EMBL" id="QUNR01000003">
    <property type="protein sequence ID" value="REH37580.1"/>
    <property type="molecule type" value="Genomic_DNA"/>
</dbReference>
<accession>A0A3E0H4N1</accession>
<reference evidence="1 2" key="1">
    <citation type="submission" date="2018-08" db="EMBL/GenBank/DDBJ databases">
        <title>Genomic Encyclopedia of Type Strains, Phase IV (KMG-IV): sequencing the most valuable type-strain genomes for metagenomic binning, comparative biology and taxonomic classification.</title>
        <authorList>
            <person name="Goeker M."/>
        </authorList>
    </citation>
    <scope>NUCLEOTIDE SEQUENCE [LARGE SCALE GENOMIC DNA]</scope>
    <source>
        <strain evidence="1 2">DSM 26022</strain>
    </source>
</reference>
<protein>
    <submittedName>
        <fullName evidence="1">Uncharacterized protein</fullName>
    </submittedName>
</protein>
<dbReference type="OrthoDB" id="6660515at2"/>
<comment type="caution">
    <text evidence="1">The sequence shown here is derived from an EMBL/GenBank/DDBJ whole genome shotgun (WGS) entry which is preliminary data.</text>
</comment>
<organism evidence="1 2">
    <name type="scientific">Paraperlucidibaca baekdonensis</name>
    <dbReference type="NCBI Taxonomy" id="748120"/>
    <lineage>
        <taxon>Bacteria</taxon>
        <taxon>Pseudomonadati</taxon>
        <taxon>Pseudomonadota</taxon>
        <taxon>Gammaproteobacteria</taxon>
        <taxon>Moraxellales</taxon>
        <taxon>Moraxellaceae</taxon>
        <taxon>Paraperlucidibaca</taxon>
    </lineage>
</organism>
<keyword evidence="2" id="KW-1185">Reference proteome</keyword>
<evidence type="ECO:0000313" key="1">
    <source>
        <dbReference type="EMBL" id="REH37580.1"/>
    </source>
</evidence>
<name>A0A3E0H4N1_9GAMM</name>
<proteinExistence type="predicted"/>
<gene>
    <name evidence="1" type="ORF">DFR26_1355</name>
</gene>
<dbReference type="AlphaFoldDB" id="A0A3E0H4N1"/>
<evidence type="ECO:0000313" key="2">
    <source>
        <dbReference type="Proteomes" id="UP000256774"/>
    </source>
</evidence>
<sequence>MQQALAEPRRRAYLQALGLDLLWSREVLPGAAASEPWQAPVNEPAAVVSPSAAVAHVPSPITTSTAEPVALPDAARAAREALRTSAPATASATVFAQRVPEPAAVDTSPMAHAAPTTARFSLTLIALNATELALVDLDNMPALEGAEAQLWQAICRAYGWQAQANHAAQFHWPIPGLAATTTAAREALAGWLATQCPESKTHVVFGEALSQFVSLPHQCFPSLSTLLAEPMRKKALMVTLAETRG</sequence>
<dbReference type="RefSeq" id="WP_116208205.1">
    <property type="nucleotide sequence ID" value="NZ_QUNR01000003.1"/>
</dbReference>
<dbReference type="Proteomes" id="UP000256774">
    <property type="component" value="Unassembled WGS sequence"/>
</dbReference>